<evidence type="ECO:0000256" key="1">
    <source>
        <dbReference type="SAM" id="MobiDB-lite"/>
    </source>
</evidence>
<organism evidence="2 3">
    <name type="scientific">Nocardiopsis kunsanensis</name>
    <dbReference type="NCBI Taxonomy" id="141693"/>
    <lineage>
        <taxon>Bacteria</taxon>
        <taxon>Bacillati</taxon>
        <taxon>Actinomycetota</taxon>
        <taxon>Actinomycetes</taxon>
        <taxon>Streptosporangiales</taxon>
        <taxon>Nocardiopsidaceae</taxon>
        <taxon>Nocardiopsis</taxon>
    </lineage>
</organism>
<reference evidence="2 3" key="1">
    <citation type="journal article" date="2014" name="Int. J. Syst. Evol. Microbiol.">
        <title>Complete genome sequence of Corynebacterium casei LMG S-19264T (=DSM 44701T), isolated from a smear-ripened cheese.</title>
        <authorList>
            <consortium name="US DOE Joint Genome Institute (JGI-PGF)"/>
            <person name="Walter F."/>
            <person name="Albersmeier A."/>
            <person name="Kalinowski J."/>
            <person name="Ruckert C."/>
        </authorList>
    </citation>
    <scope>NUCLEOTIDE SEQUENCE [LARGE SCALE GENOMIC DNA]</scope>
    <source>
        <strain evidence="2 3">KCTC 19473</strain>
    </source>
</reference>
<dbReference type="AlphaFoldDB" id="A0A918XDA6"/>
<comment type="caution">
    <text evidence="2">The sequence shown here is derived from an EMBL/GenBank/DDBJ whole genome shotgun (WGS) entry which is preliminary data.</text>
</comment>
<name>A0A918XDA6_9ACTN</name>
<feature type="region of interest" description="Disordered" evidence="1">
    <location>
        <begin position="28"/>
        <end position="81"/>
    </location>
</feature>
<dbReference type="EMBL" id="BMXL01000009">
    <property type="protein sequence ID" value="GHD25432.1"/>
    <property type="molecule type" value="Genomic_DNA"/>
</dbReference>
<accession>A0A918XDA6</accession>
<dbReference type="Proteomes" id="UP000654947">
    <property type="component" value="Unassembled WGS sequence"/>
</dbReference>
<keyword evidence="3" id="KW-1185">Reference proteome</keyword>
<protein>
    <submittedName>
        <fullName evidence="2">Uncharacterized protein</fullName>
    </submittedName>
</protein>
<proteinExistence type="predicted"/>
<evidence type="ECO:0000313" key="2">
    <source>
        <dbReference type="EMBL" id="GHD25432.1"/>
    </source>
</evidence>
<feature type="compositionally biased region" description="Gly residues" evidence="1">
    <location>
        <begin position="51"/>
        <end position="63"/>
    </location>
</feature>
<gene>
    <name evidence="2" type="ORF">GCM10007147_22750</name>
</gene>
<evidence type="ECO:0000313" key="3">
    <source>
        <dbReference type="Proteomes" id="UP000654947"/>
    </source>
</evidence>
<sequence length="81" mass="8437">MLLGSVHHTRAVRGWKIAERIKAVELLGLGPRGKQGSRGWREEDEDDTSGSGAGESGSSGSDGEGLTAELLLPPPVAATDR</sequence>
<feature type="compositionally biased region" description="Pro residues" evidence="1">
    <location>
        <begin position="72"/>
        <end position="81"/>
    </location>
</feature>